<reference evidence="1" key="1">
    <citation type="journal article" date="2021" name="Proc. Natl. Acad. Sci. U.S.A.">
        <title>Global biogeography of chemosynthetic symbionts reveals both localized and globally distributed symbiont groups. .</title>
        <authorList>
            <person name="Osvatic J.T."/>
            <person name="Wilkins L.G.E."/>
            <person name="Leibrecht L."/>
            <person name="Leray M."/>
            <person name="Zauner S."/>
            <person name="Polzin J."/>
            <person name="Camacho Y."/>
            <person name="Gros O."/>
            <person name="van Gils J.A."/>
            <person name="Eisen J.A."/>
            <person name="Petersen J.M."/>
            <person name="Yuen B."/>
        </authorList>
    </citation>
    <scope>NUCLEOTIDE SEQUENCE</scope>
    <source>
        <strain evidence="1">MAGclacostrist064TRANS</strain>
    </source>
</reference>
<dbReference type="Pfam" id="PF24716">
    <property type="entry name" value="WapI"/>
    <property type="match status" value="1"/>
</dbReference>
<dbReference type="InterPro" id="IPR056510">
    <property type="entry name" value="WapI"/>
</dbReference>
<sequence length="154" mass="17880">MLRLRSRDASFELDIERYEFDAALDYDDANWLVVKIVGSDQQYQWSATDSCLLTYELKELYDWVSSLGSLIGETSSISFLEGELGFEFEKTTNELSIVLNFNFHPKGRSFQYGEDGDERYIMKFQLSNGLGHLLLGIKTLIDKFPERLKHKRDT</sequence>
<comment type="caution">
    <text evidence="1">The sequence shown here is derived from an EMBL/GenBank/DDBJ whole genome shotgun (WGS) entry which is preliminary data.</text>
</comment>
<evidence type="ECO:0000313" key="2">
    <source>
        <dbReference type="Proteomes" id="UP000886667"/>
    </source>
</evidence>
<accession>A0A9E4N8H7</accession>
<proteinExistence type="predicted"/>
<organism evidence="1 2">
    <name type="scientific">Candidatus Thiodiazotropha taylori</name>
    <dbReference type="NCBI Taxonomy" id="2792791"/>
    <lineage>
        <taxon>Bacteria</taxon>
        <taxon>Pseudomonadati</taxon>
        <taxon>Pseudomonadota</taxon>
        <taxon>Gammaproteobacteria</taxon>
        <taxon>Chromatiales</taxon>
        <taxon>Sedimenticolaceae</taxon>
        <taxon>Candidatus Thiodiazotropha</taxon>
    </lineage>
</organism>
<evidence type="ECO:0000313" key="1">
    <source>
        <dbReference type="EMBL" id="MCG7949403.1"/>
    </source>
</evidence>
<name>A0A9E4N8H7_9GAMM</name>
<protein>
    <submittedName>
        <fullName evidence="1">Uncharacterized protein</fullName>
    </submittedName>
</protein>
<gene>
    <name evidence="1" type="ORF">JAZ07_23955</name>
</gene>
<dbReference type="Proteomes" id="UP000886667">
    <property type="component" value="Unassembled WGS sequence"/>
</dbReference>
<dbReference type="EMBL" id="JAEPCM010000905">
    <property type="protein sequence ID" value="MCG7949403.1"/>
    <property type="molecule type" value="Genomic_DNA"/>
</dbReference>
<dbReference type="AlphaFoldDB" id="A0A9E4N8H7"/>